<dbReference type="EMBL" id="MK460248">
    <property type="protein sequence ID" value="QAX95925.1"/>
    <property type="molecule type" value="Genomic_DNA"/>
</dbReference>
<dbReference type="Proteomes" id="UP000290240">
    <property type="component" value="Segment"/>
</dbReference>
<gene>
    <name evidence="1" type="primary">235</name>
    <name evidence="1" type="ORF">SEA_TEUTSCH_235</name>
</gene>
<accession>A0A411B6E9</accession>
<name>A0A411B6E9_9CAUD</name>
<reference evidence="1 2" key="1">
    <citation type="submission" date="2019-01" db="EMBL/GenBank/DDBJ databases">
        <authorList>
            <person name="Teutsch A."/>
            <person name="Aseo R.J."/>
            <person name="Bailey B.D."/>
            <person name="Haggerty K.J."/>
            <person name="Martinez Fernandez C."/>
            <person name="Phetsavong A.T."/>
            <person name="Layton S.R."/>
            <person name="Nayek S."/>
            <person name="Hughes L.E."/>
            <person name="Garlena R.A."/>
            <person name="Russell D.A."/>
            <person name="Pope W.H."/>
            <person name="Jacobs-Sera D."/>
            <person name="Hatfull G.F."/>
        </authorList>
    </citation>
    <scope>NUCLEOTIDE SEQUENCE [LARGE SCALE GENOMIC DNA]</scope>
</reference>
<sequence length="58" mass="6916">MDYKQFCNNVYEEETLAKLEKMVDCDYAKNHHLYWQGANDALGIFKDMLWNRRNGGRA</sequence>
<proteinExistence type="predicted"/>
<evidence type="ECO:0000313" key="2">
    <source>
        <dbReference type="Proteomes" id="UP000290240"/>
    </source>
</evidence>
<evidence type="ECO:0000313" key="1">
    <source>
        <dbReference type="EMBL" id="QAX95925.1"/>
    </source>
</evidence>
<protein>
    <submittedName>
        <fullName evidence="1">Uncharacterized protein</fullName>
    </submittedName>
</protein>
<organism evidence="1 2">
    <name type="scientific">Streptomyces phage Teutsch</name>
    <dbReference type="NCBI Taxonomy" id="2510588"/>
    <lineage>
        <taxon>Viruses</taxon>
        <taxon>Duplodnaviria</taxon>
        <taxon>Heunggongvirae</taxon>
        <taxon>Uroviricota</taxon>
        <taxon>Caudoviricetes</taxon>
        <taxon>Stanwilliamsviridae</taxon>
        <taxon>Boydwoodruffvirinae</taxon>
        <taxon>Samistivirus</taxon>
        <taxon>Samistivirus peebs</taxon>
    </lineage>
</organism>